<dbReference type="EMBL" id="CAMGYJ010000008">
    <property type="protein sequence ID" value="CAI0458756.1"/>
    <property type="molecule type" value="Genomic_DNA"/>
</dbReference>
<comment type="caution">
    <text evidence="3">The sequence shown here is derived from an EMBL/GenBank/DDBJ whole genome shotgun (WGS) entry which is preliminary data.</text>
</comment>
<evidence type="ECO:0000313" key="4">
    <source>
        <dbReference type="Proteomes" id="UP001154282"/>
    </source>
</evidence>
<evidence type="ECO:0000313" key="3">
    <source>
        <dbReference type="EMBL" id="CAI0458756.1"/>
    </source>
</evidence>
<feature type="transmembrane region" description="Helical" evidence="2">
    <location>
        <begin position="132"/>
        <end position="153"/>
    </location>
</feature>
<feature type="transmembrane region" description="Helical" evidence="2">
    <location>
        <begin position="218"/>
        <end position="236"/>
    </location>
</feature>
<keyword evidence="2" id="KW-0812">Transmembrane</keyword>
<feature type="transmembrane region" description="Helical" evidence="2">
    <location>
        <begin position="193"/>
        <end position="213"/>
    </location>
</feature>
<evidence type="ECO:0000256" key="1">
    <source>
        <dbReference type="SAM" id="MobiDB-lite"/>
    </source>
</evidence>
<organism evidence="3 4">
    <name type="scientific">Linum tenue</name>
    <dbReference type="NCBI Taxonomy" id="586396"/>
    <lineage>
        <taxon>Eukaryota</taxon>
        <taxon>Viridiplantae</taxon>
        <taxon>Streptophyta</taxon>
        <taxon>Embryophyta</taxon>
        <taxon>Tracheophyta</taxon>
        <taxon>Spermatophyta</taxon>
        <taxon>Magnoliopsida</taxon>
        <taxon>eudicotyledons</taxon>
        <taxon>Gunneridae</taxon>
        <taxon>Pentapetalae</taxon>
        <taxon>rosids</taxon>
        <taxon>fabids</taxon>
        <taxon>Malpighiales</taxon>
        <taxon>Linaceae</taxon>
        <taxon>Linum</taxon>
    </lineage>
</organism>
<evidence type="ECO:0000256" key="2">
    <source>
        <dbReference type="SAM" id="Phobius"/>
    </source>
</evidence>
<feature type="compositionally biased region" description="Basic and acidic residues" evidence="1">
    <location>
        <begin position="71"/>
        <end position="80"/>
    </location>
</feature>
<accession>A0AAV0NKD2</accession>
<sequence length="350" mass="39313">MNFLRIHNGSYQPRILHVDQLPHLRHLSATVQLPSTQRLSLISSSTILPLSLRKPTFKFSSIPRINASVVDGKEEERQEERESEEGLSNDGRETDYLAPDGDVYRNTLRLVECSMFAAVTGLVYFLSNSLSIENYFGCFFSLPIVISSLRWGVAAGRKTMVATAMLLFVLSGPVKALTYLLTHGILGLTMGSLWSLQANWTVSIFVCTIVGFASFKPLYYCAQFSFCGIFLMFLLTEDVLTIAGSSNWRHGICFHVLILNTRKHTCSEFLSLFLVYKITVNIHASLSYVFAATGINTIPSMNFIYALFGILVLINSGFFVFLLHLLYSVFLTRLGMRSLLRLPAWLDRAL</sequence>
<gene>
    <name evidence="3" type="ORF">LITE_LOCUS33681</name>
</gene>
<reference evidence="3" key="1">
    <citation type="submission" date="2022-08" db="EMBL/GenBank/DDBJ databases">
        <authorList>
            <person name="Gutierrez-Valencia J."/>
        </authorList>
    </citation>
    <scope>NUCLEOTIDE SEQUENCE</scope>
</reference>
<keyword evidence="2" id="KW-0472">Membrane</keyword>
<name>A0AAV0NKD2_9ROSI</name>
<proteinExistence type="predicted"/>
<keyword evidence="2" id="KW-1133">Transmembrane helix</keyword>
<feature type="transmembrane region" description="Helical" evidence="2">
    <location>
        <begin position="107"/>
        <end position="126"/>
    </location>
</feature>
<feature type="region of interest" description="Disordered" evidence="1">
    <location>
        <begin position="70"/>
        <end position="96"/>
    </location>
</feature>
<feature type="transmembrane region" description="Helical" evidence="2">
    <location>
        <begin position="303"/>
        <end position="327"/>
    </location>
</feature>
<dbReference type="Proteomes" id="UP001154282">
    <property type="component" value="Unassembled WGS sequence"/>
</dbReference>
<dbReference type="AlphaFoldDB" id="A0AAV0NKD2"/>
<dbReference type="PANTHER" id="PTHR37185">
    <property type="entry name" value="MEMBRANE PROTEIN"/>
    <property type="match status" value="1"/>
</dbReference>
<dbReference type="PANTHER" id="PTHR37185:SF3">
    <property type="entry name" value="MEMBRANE PROTEIN"/>
    <property type="match status" value="1"/>
</dbReference>
<protein>
    <submittedName>
        <fullName evidence="3">Uncharacterized protein</fullName>
    </submittedName>
</protein>
<feature type="transmembrane region" description="Helical" evidence="2">
    <location>
        <begin position="269"/>
        <end position="291"/>
    </location>
</feature>
<feature type="transmembrane region" description="Helical" evidence="2">
    <location>
        <begin position="160"/>
        <end position="181"/>
    </location>
</feature>
<keyword evidence="4" id="KW-1185">Reference proteome</keyword>